<dbReference type="Pfam" id="PF00005">
    <property type="entry name" value="ABC_tran"/>
    <property type="match status" value="1"/>
</dbReference>
<gene>
    <name evidence="5" type="ORF">Q8A70_14690</name>
</gene>
<keyword evidence="6" id="KW-1185">Reference proteome</keyword>
<dbReference type="PROSITE" id="PS50893">
    <property type="entry name" value="ABC_TRANSPORTER_2"/>
    <property type="match status" value="1"/>
</dbReference>
<dbReference type="InterPro" id="IPR003593">
    <property type="entry name" value="AAA+_ATPase"/>
</dbReference>
<sequence length="244" mass="26333">MIDAVVAIAGLEMQRGVGDSRFRMFIDRLEIEGGQPVLLVGENGSGKSSLLDVIGLVLRPKRMTQFVYHPRAGGDVDVAALFQREDDAALTNLRCSEIGYMPQTGGLVPFLSVRDNIALPSILCGRRDPGFIDQLCGALEITPMHLALRPQDLSIGQRQRVCLARAFAHRPRLLLADEPTASLDVVSAAVVSEMLLEAAPKYGITPVIATHDPRLVDKADLRRITLHAKAVGPSEVECHIAAAA</sequence>
<dbReference type="GO" id="GO:0005524">
    <property type="term" value="F:ATP binding"/>
    <property type="evidence" value="ECO:0007669"/>
    <property type="project" value="UniProtKB-KW"/>
</dbReference>
<dbReference type="SMART" id="SM00382">
    <property type="entry name" value="AAA"/>
    <property type="match status" value="1"/>
</dbReference>
<evidence type="ECO:0000259" key="4">
    <source>
        <dbReference type="PROSITE" id="PS50893"/>
    </source>
</evidence>
<dbReference type="RefSeq" id="WP_379956411.1">
    <property type="nucleotide sequence ID" value="NZ_JAUYVI010000004.1"/>
</dbReference>
<evidence type="ECO:0000256" key="1">
    <source>
        <dbReference type="ARBA" id="ARBA00005417"/>
    </source>
</evidence>
<evidence type="ECO:0000313" key="6">
    <source>
        <dbReference type="Proteomes" id="UP001230156"/>
    </source>
</evidence>
<dbReference type="PANTHER" id="PTHR24220">
    <property type="entry name" value="IMPORT ATP-BINDING PROTEIN"/>
    <property type="match status" value="1"/>
</dbReference>
<dbReference type="Gene3D" id="3.40.50.300">
    <property type="entry name" value="P-loop containing nucleotide triphosphate hydrolases"/>
    <property type="match status" value="1"/>
</dbReference>
<comment type="caution">
    <text evidence="5">The sequence shown here is derived from an EMBL/GenBank/DDBJ whole genome shotgun (WGS) entry which is preliminary data.</text>
</comment>
<name>A0ABU0YMI5_9PROT</name>
<comment type="similarity">
    <text evidence="1">Belongs to the ABC transporter superfamily.</text>
</comment>
<keyword evidence="3 5" id="KW-0067">ATP-binding</keyword>
<organism evidence="5 6">
    <name type="scientific">Dongia sedimenti</name>
    <dbReference type="NCBI Taxonomy" id="3064282"/>
    <lineage>
        <taxon>Bacteria</taxon>
        <taxon>Pseudomonadati</taxon>
        <taxon>Pseudomonadota</taxon>
        <taxon>Alphaproteobacteria</taxon>
        <taxon>Rhodospirillales</taxon>
        <taxon>Dongiaceae</taxon>
        <taxon>Dongia</taxon>
    </lineage>
</organism>
<dbReference type="Proteomes" id="UP001230156">
    <property type="component" value="Unassembled WGS sequence"/>
</dbReference>
<dbReference type="PANTHER" id="PTHR24220:SF689">
    <property type="entry name" value="LIPOPROTEIN-RELEASING SYSTEM ATP-BINDING PROTEIN LOLD"/>
    <property type="match status" value="1"/>
</dbReference>
<evidence type="ECO:0000313" key="5">
    <source>
        <dbReference type="EMBL" id="MDQ7248930.1"/>
    </source>
</evidence>
<dbReference type="InterPro" id="IPR015854">
    <property type="entry name" value="ABC_transpr_LolD-like"/>
</dbReference>
<dbReference type="InterPro" id="IPR003439">
    <property type="entry name" value="ABC_transporter-like_ATP-bd"/>
</dbReference>
<feature type="domain" description="ABC transporter" evidence="4">
    <location>
        <begin position="6"/>
        <end position="243"/>
    </location>
</feature>
<evidence type="ECO:0000256" key="2">
    <source>
        <dbReference type="ARBA" id="ARBA00022741"/>
    </source>
</evidence>
<reference evidence="6" key="1">
    <citation type="submission" date="2023-08" db="EMBL/GenBank/DDBJ databases">
        <title>Rhodospirillaceae gen. nov., a novel taxon isolated from the Yangtze River Yuezi River estuary sludge.</title>
        <authorList>
            <person name="Ruan L."/>
        </authorList>
    </citation>
    <scope>NUCLEOTIDE SEQUENCE [LARGE SCALE GENOMIC DNA]</scope>
    <source>
        <strain evidence="6">R-7</strain>
    </source>
</reference>
<accession>A0ABU0YMI5</accession>
<proteinExistence type="inferred from homology"/>
<dbReference type="SUPFAM" id="SSF52540">
    <property type="entry name" value="P-loop containing nucleoside triphosphate hydrolases"/>
    <property type="match status" value="1"/>
</dbReference>
<evidence type="ECO:0000256" key="3">
    <source>
        <dbReference type="ARBA" id="ARBA00022840"/>
    </source>
</evidence>
<dbReference type="InterPro" id="IPR027417">
    <property type="entry name" value="P-loop_NTPase"/>
</dbReference>
<protein>
    <submittedName>
        <fullName evidence="5">ABC transporter ATP-binding protein</fullName>
    </submittedName>
</protein>
<keyword evidence="2" id="KW-0547">Nucleotide-binding</keyword>
<dbReference type="EMBL" id="JAUYVI010000004">
    <property type="protein sequence ID" value="MDQ7248930.1"/>
    <property type="molecule type" value="Genomic_DNA"/>
</dbReference>